<comment type="caution">
    <text evidence="1">The sequence shown here is derived from an EMBL/GenBank/DDBJ whole genome shotgun (WGS) entry which is preliminary data.</text>
</comment>
<dbReference type="EMBL" id="SOZJ01000003">
    <property type="protein sequence ID" value="TGJ69346.1"/>
    <property type="molecule type" value="Genomic_DNA"/>
</dbReference>
<accession>A0A7C8P737</accession>
<organism evidence="1 2">
    <name type="scientific">Orbilia oligospora</name>
    <name type="common">Nematode-trapping fungus</name>
    <name type="synonym">Arthrobotrys oligospora</name>
    <dbReference type="NCBI Taxonomy" id="2813651"/>
    <lineage>
        <taxon>Eukaryota</taxon>
        <taxon>Fungi</taxon>
        <taxon>Dikarya</taxon>
        <taxon>Ascomycota</taxon>
        <taxon>Pezizomycotina</taxon>
        <taxon>Orbiliomycetes</taxon>
        <taxon>Orbiliales</taxon>
        <taxon>Orbiliaceae</taxon>
        <taxon>Orbilia</taxon>
    </lineage>
</organism>
<dbReference type="Proteomes" id="UP000297595">
    <property type="component" value="Unassembled WGS sequence"/>
</dbReference>
<protein>
    <submittedName>
        <fullName evidence="1">Uncharacterized protein</fullName>
    </submittedName>
</protein>
<proteinExistence type="predicted"/>
<evidence type="ECO:0000313" key="1">
    <source>
        <dbReference type="EMBL" id="TGJ69346.1"/>
    </source>
</evidence>
<gene>
    <name evidence="1" type="ORF">EYR41_005397</name>
</gene>
<reference evidence="1 2" key="1">
    <citation type="submission" date="2019-03" db="EMBL/GenBank/DDBJ databases">
        <title>Nematode-trapping fungi genome.</title>
        <authorList>
            <person name="Vidal-Diez De Ulzurrun G."/>
        </authorList>
    </citation>
    <scope>NUCLEOTIDE SEQUENCE [LARGE SCALE GENOMIC DNA]</scope>
    <source>
        <strain evidence="1 2">TWF154</strain>
    </source>
</reference>
<name>A0A7C8P737_ORBOL</name>
<evidence type="ECO:0000313" key="2">
    <source>
        <dbReference type="Proteomes" id="UP000297595"/>
    </source>
</evidence>
<sequence length="76" mass="7989">MNIEPLLDLCRSKHGLRLCRVMSASPTSPTAPKQFTLAMSQARPRSAGPSGVDLGLEPAALKLAGVNVGRRAIHGI</sequence>
<dbReference type="AlphaFoldDB" id="A0A7C8P737"/>